<feature type="domain" description="Plasmid pRiA4b Orf3-like" evidence="2">
    <location>
        <begin position="2"/>
        <end position="131"/>
    </location>
</feature>
<dbReference type="AlphaFoldDB" id="A0A3L9YKA8"/>
<keyword evidence="4" id="KW-1185">Reference proteome</keyword>
<gene>
    <name evidence="3" type="ORF">BXY75_1928</name>
</gene>
<dbReference type="RefSeq" id="WP_121907505.1">
    <property type="nucleotide sequence ID" value="NZ_REFC01000013.1"/>
</dbReference>
<protein>
    <submittedName>
        <fullName evidence="3">PRiA4b ORF-3-like protein</fullName>
    </submittedName>
</protein>
<organism evidence="3 4">
    <name type="scientific">Ulvibacter antarcticus</name>
    <dbReference type="NCBI Taxonomy" id="442714"/>
    <lineage>
        <taxon>Bacteria</taxon>
        <taxon>Pseudomonadati</taxon>
        <taxon>Bacteroidota</taxon>
        <taxon>Flavobacteriia</taxon>
        <taxon>Flavobacteriales</taxon>
        <taxon>Flavobacteriaceae</taxon>
        <taxon>Ulvibacter</taxon>
    </lineage>
</organism>
<proteinExistence type="predicted"/>
<reference evidence="3 4" key="1">
    <citation type="submission" date="2018-10" db="EMBL/GenBank/DDBJ databases">
        <title>Genomic Encyclopedia of Archaeal and Bacterial Type Strains, Phase II (KMG-II): from individual species to whole genera.</title>
        <authorList>
            <person name="Goeker M."/>
        </authorList>
    </citation>
    <scope>NUCLEOTIDE SEQUENCE [LARGE SCALE GENOMIC DNA]</scope>
    <source>
        <strain evidence="3 4">DSM 23424</strain>
    </source>
</reference>
<dbReference type="InterPro" id="IPR024047">
    <property type="entry name" value="MM3350-like_sf"/>
</dbReference>
<evidence type="ECO:0000313" key="4">
    <source>
        <dbReference type="Proteomes" id="UP000271339"/>
    </source>
</evidence>
<dbReference type="SUPFAM" id="SSF159941">
    <property type="entry name" value="MM3350-like"/>
    <property type="match status" value="1"/>
</dbReference>
<dbReference type="EMBL" id="REFC01000013">
    <property type="protein sequence ID" value="RMA58555.1"/>
    <property type="molecule type" value="Genomic_DNA"/>
</dbReference>
<dbReference type="OrthoDB" id="666725at2"/>
<evidence type="ECO:0000256" key="1">
    <source>
        <dbReference type="SAM" id="MobiDB-lite"/>
    </source>
</evidence>
<feature type="region of interest" description="Disordered" evidence="1">
    <location>
        <begin position="142"/>
        <end position="176"/>
    </location>
</feature>
<dbReference type="Pfam" id="PF07929">
    <property type="entry name" value="PRiA4_ORF3"/>
    <property type="match status" value="1"/>
</dbReference>
<accession>A0A3L9YKA8</accession>
<comment type="caution">
    <text evidence="3">The sequence shown here is derived from an EMBL/GenBank/DDBJ whole genome shotgun (WGS) entry which is preliminary data.</text>
</comment>
<name>A0A3L9YKA8_9FLAO</name>
<feature type="compositionally biased region" description="Acidic residues" evidence="1">
    <location>
        <begin position="144"/>
        <end position="176"/>
    </location>
</feature>
<dbReference type="Gene3D" id="3.10.290.30">
    <property type="entry name" value="MM3350-like"/>
    <property type="match status" value="1"/>
</dbReference>
<evidence type="ECO:0000259" key="2">
    <source>
        <dbReference type="Pfam" id="PF07929"/>
    </source>
</evidence>
<evidence type="ECO:0000313" key="3">
    <source>
        <dbReference type="EMBL" id="RMA58555.1"/>
    </source>
</evidence>
<sequence length="176" mass="20809">MIYRFRVILDAQEDVIRDIEIEQTATLEEFHNVIIQAFGFEGQEMASFYTSNEMWEQDEEIALFDMSEKPGSQRIMDSTRIEDVVSKDETRLIYIYDFLTMWTFLVELAEIADYETGMTYPNLMFAHGLIPHDTPHKEFVADKDEFDDDDDDDPFNDDFGLDAEDYDNLDFDENWN</sequence>
<dbReference type="Proteomes" id="UP000271339">
    <property type="component" value="Unassembled WGS sequence"/>
</dbReference>
<dbReference type="InterPro" id="IPR012912">
    <property type="entry name" value="Plasmid_pRiA4b_Orf3-like"/>
</dbReference>